<dbReference type="PROSITE" id="PS51257">
    <property type="entry name" value="PROKAR_LIPOPROTEIN"/>
    <property type="match status" value="1"/>
</dbReference>
<dbReference type="EMBL" id="BMGM01000006">
    <property type="protein sequence ID" value="GGE36390.1"/>
    <property type="molecule type" value="Genomic_DNA"/>
</dbReference>
<dbReference type="Proteomes" id="UP000599179">
    <property type="component" value="Unassembled WGS sequence"/>
</dbReference>
<dbReference type="PANTHER" id="PTHR11575:SF24">
    <property type="entry name" value="5'-NUCLEOTIDASE"/>
    <property type="match status" value="1"/>
</dbReference>
<evidence type="ECO:0000313" key="3">
    <source>
        <dbReference type="Proteomes" id="UP000599179"/>
    </source>
</evidence>
<protein>
    <recommendedName>
        <fullName evidence="1">5'-Nucleotidase C-terminal domain-containing protein</fullName>
    </recommendedName>
</protein>
<evidence type="ECO:0000313" key="2">
    <source>
        <dbReference type="EMBL" id="GGE36390.1"/>
    </source>
</evidence>
<proteinExistence type="predicted"/>
<keyword evidence="3" id="KW-1185">Reference proteome</keyword>
<dbReference type="Pfam" id="PF02872">
    <property type="entry name" value="5_nucleotid_C"/>
    <property type="match status" value="1"/>
</dbReference>
<dbReference type="InterPro" id="IPR036907">
    <property type="entry name" value="5'-Nucleotdase_C_sf"/>
</dbReference>
<dbReference type="InterPro" id="IPR006179">
    <property type="entry name" value="5_nucleotidase/apyrase"/>
</dbReference>
<feature type="domain" description="5'-Nucleotidase C-terminal" evidence="1">
    <location>
        <begin position="82"/>
        <end position="220"/>
    </location>
</feature>
<organism evidence="2 3">
    <name type="scientific">Psychroflexus planctonicus</name>
    <dbReference type="NCBI Taxonomy" id="1526575"/>
    <lineage>
        <taxon>Bacteria</taxon>
        <taxon>Pseudomonadati</taxon>
        <taxon>Bacteroidota</taxon>
        <taxon>Flavobacteriia</taxon>
        <taxon>Flavobacteriales</taxon>
        <taxon>Flavobacteriaceae</taxon>
        <taxon>Psychroflexus</taxon>
    </lineage>
</organism>
<sequence length="259" mass="29966">MMKNKFFNLLVVVLFLGLFSCEEEYVKPVKISYQQQAIDSTLAKNTDMEEFIKPYREKIDAEMKTVLSYSPKSMFKSDSPYNTAIGNMMADAVLEEANPLFKQRHNLAIDAVLLNYGGIRSGISEGEITVRTAYDIMPFENKVVVVELPYEAAQEMIKYLMKKRTAHPISGMQIQLNHNYSFKEAFINNEAIHPEDNKNKSFYIATSDYLLQGGDEMDFFTNNTEVFHLDYKLRNLFIDYFKKKDEINPTQDNRFTVGN</sequence>
<dbReference type="PANTHER" id="PTHR11575">
    <property type="entry name" value="5'-NUCLEOTIDASE-RELATED"/>
    <property type="match status" value="1"/>
</dbReference>
<name>A0ABQ1SFR2_9FLAO</name>
<dbReference type="SUPFAM" id="SSF55816">
    <property type="entry name" value="5'-nucleotidase (syn. UDP-sugar hydrolase), C-terminal domain"/>
    <property type="match status" value="1"/>
</dbReference>
<gene>
    <name evidence="2" type="ORF">GCM10010832_15760</name>
</gene>
<evidence type="ECO:0000259" key="1">
    <source>
        <dbReference type="Pfam" id="PF02872"/>
    </source>
</evidence>
<accession>A0ABQ1SFR2</accession>
<comment type="caution">
    <text evidence="2">The sequence shown here is derived from an EMBL/GenBank/DDBJ whole genome shotgun (WGS) entry which is preliminary data.</text>
</comment>
<dbReference type="InterPro" id="IPR008334">
    <property type="entry name" value="5'-Nucleotdase_C"/>
</dbReference>
<dbReference type="Gene3D" id="3.90.780.10">
    <property type="entry name" value="5'-Nucleotidase, C-terminal domain"/>
    <property type="match status" value="1"/>
</dbReference>
<reference evidence="3" key="1">
    <citation type="journal article" date="2019" name="Int. J. Syst. Evol. Microbiol.">
        <title>The Global Catalogue of Microorganisms (GCM) 10K type strain sequencing project: providing services to taxonomists for standard genome sequencing and annotation.</title>
        <authorList>
            <consortium name="The Broad Institute Genomics Platform"/>
            <consortium name="The Broad Institute Genome Sequencing Center for Infectious Disease"/>
            <person name="Wu L."/>
            <person name="Ma J."/>
        </authorList>
    </citation>
    <scope>NUCLEOTIDE SEQUENCE [LARGE SCALE GENOMIC DNA]</scope>
    <source>
        <strain evidence="3">CGMCC 1.12931</strain>
    </source>
</reference>